<sequence>VPVSPTEKEEQGVGFSKEEIEEMKKNVSSAGSRSNLAPIVRSVGVTPYSDHVSCVAGNVDRSGEETFPRPIPSTKPTGREGVIYQQRFSKPSCSRQTRNSPYHRAYSVFQPPSIPRIP</sequence>
<evidence type="ECO:0000256" key="1">
    <source>
        <dbReference type="SAM" id="MobiDB-lite"/>
    </source>
</evidence>
<organism evidence="2 3">
    <name type="scientific">Mya arenaria</name>
    <name type="common">Soft-shell clam</name>
    <dbReference type="NCBI Taxonomy" id="6604"/>
    <lineage>
        <taxon>Eukaryota</taxon>
        <taxon>Metazoa</taxon>
        <taxon>Spiralia</taxon>
        <taxon>Lophotrochozoa</taxon>
        <taxon>Mollusca</taxon>
        <taxon>Bivalvia</taxon>
        <taxon>Autobranchia</taxon>
        <taxon>Heteroconchia</taxon>
        <taxon>Euheterodonta</taxon>
        <taxon>Imparidentia</taxon>
        <taxon>Neoheterodontei</taxon>
        <taxon>Myida</taxon>
        <taxon>Myoidea</taxon>
        <taxon>Myidae</taxon>
        <taxon>Mya</taxon>
    </lineage>
</organism>
<evidence type="ECO:0000313" key="2">
    <source>
        <dbReference type="EMBL" id="WAR17424.1"/>
    </source>
</evidence>
<dbReference type="Proteomes" id="UP001164746">
    <property type="component" value="Chromosome 10"/>
</dbReference>
<keyword evidence="3" id="KW-1185">Reference proteome</keyword>
<gene>
    <name evidence="2" type="ORF">MAR_032018</name>
</gene>
<evidence type="ECO:0000313" key="3">
    <source>
        <dbReference type="Proteomes" id="UP001164746"/>
    </source>
</evidence>
<protein>
    <submittedName>
        <fullName evidence="2">Uncharacterized protein</fullName>
    </submittedName>
</protein>
<accession>A0ABY7F8C4</accession>
<feature type="non-terminal residue" evidence="2">
    <location>
        <position position="118"/>
    </location>
</feature>
<feature type="compositionally biased region" description="Polar residues" evidence="1">
    <location>
        <begin position="89"/>
        <end position="100"/>
    </location>
</feature>
<feature type="region of interest" description="Disordered" evidence="1">
    <location>
        <begin position="60"/>
        <end position="79"/>
    </location>
</feature>
<feature type="region of interest" description="Disordered" evidence="1">
    <location>
        <begin position="89"/>
        <end position="118"/>
    </location>
</feature>
<proteinExistence type="predicted"/>
<reference evidence="2" key="1">
    <citation type="submission" date="2022-11" db="EMBL/GenBank/DDBJ databases">
        <title>Centuries of genome instability and evolution in soft-shell clam transmissible cancer (bioRxiv).</title>
        <authorList>
            <person name="Hart S.F.M."/>
            <person name="Yonemitsu M.A."/>
            <person name="Giersch R.M."/>
            <person name="Beal B.F."/>
            <person name="Arriagada G."/>
            <person name="Davis B.W."/>
            <person name="Ostrander E.A."/>
            <person name="Goff S.P."/>
            <person name="Metzger M.J."/>
        </authorList>
    </citation>
    <scope>NUCLEOTIDE SEQUENCE</scope>
    <source>
        <strain evidence="2">MELC-2E11</strain>
        <tissue evidence="2">Siphon/mantle</tissue>
    </source>
</reference>
<name>A0ABY7F8C4_MYAAR</name>
<dbReference type="EMBL" id="CP111021">
    <property type="protein sequence ID" value="WAR17424.1"/>
    <property type="molecule type" value="Genomic_DNA"/>
</dbReference>